<dbReference type="PANTHER" id="PTHR43690">
    <property type="entry name" value="NARDILYSIN"/>
    <property type="match status" value="1"/>
</dbReference>
<proteinExistence type="predicted"/>
<dbReference type="PANTHER" id="PTHR43690:SF18">
    <property type="entry name" value="INSULIN-DEGRADING ENZYME-RELATED"/>
    <property type="match status" value="1"/>
</dbReference>
<evidence type="ECO:0000313" key="4">
    <source>
        <dbReference type="Proteomes" id="UP000054454"/>
    </source>
</evidence>
<accession>A0A0W4ZCL0</accession>
<dbReference type="Proteomes" id="UP000054454">
    <property type="component" value="Unassembled WGS sequence"/>
</dbReference>
<evidence type="ECO:0000259" key="2">
    <source>
        <dbReference type="Pfam" id="PF05193"/>
    </source>
</evidence>
<dbReference type="AlphaFoldDB" id="A0A0W4ZCL0"/>
<reference evidence="4" key="1">
    <citation type="journal article" date="2016" name="Nat. Commun.">
        <title>Genome analysis of three Pneumocystis species reveals adaptation mechanisms to life exclusively in mammalian hosts.</title>
        <authorList>
            <person name="Ma L."/>
            <person name="Chen Z."/>
            <person name="Huang D.W."/>
            <person name="Kutty G."/>
            <person name="Ishihara M."/>
            <person name="Wang H."/>
            <person name="Abouelleil A."/>
            <person name="Bishop L."/>
            <person name="Davey E."/>
            <person name="Deng R."/>
            <person name="Deng X."/>
            <person name="Fan L."/>
            <person name="Fantoni G."/>
            <person name="Fitzgerald M."/>
            <person name="Gogineni E."/>
            <person name="Goldberg J.M."/>
            <person name="Handley G."/>
            <person name="Hu X."/>
            <person name="Huber C."/>
            <person name="Jiao X."/>
            <person name="Jones K."/>
            <person name="Levin J.Z."/>
            <person name="Liu Y."/>
            <person name="Macdonald P."/>
            <person name="Melnikov A."/>
            <person name="Raley C."/>
            <person name="Sassi M."/>
            <person name="Sherman B.T."/>
            <person name="Song X."/>
            <person name="Sykes S."/>
            <person name="Tran B."/>
            <person name="Walsh L."/>
            <person name="Xia Y."/>
            <person name="Yang J."/>
            <person name="Young S."/>
            <person name="Zeng Q."/>
            <person name="Zheng X."/>
            <person name="Stephens R."/>
            <person name="Nusbaum C."/>
            <person name="Birren B.W."/>
            <person name="Azadi P."/>
            <person name="Lempicki R.A."/>
            <person name="Cuomo C.A."/>
            <person name="Kovacs J.A."/>
        </authorList>
    </citation>
    <scope>NUCLEOTIDE SEQUENCE [LARGE SCALE GENOMIC DNA]</scope>
    <source>
        <strain evidence="4">B80</strain>
    </source>
</reference>
<gene>
    <name evidence="3" type="ORF">T552_02967</name>
</gene>
<protein>
    <recommendedName>
        <fullName evidence="2">Peptidase M16 C-terminal domain-containing protein</fullName>
    </recommendedName>
</protein>
<dbReference type="GO" id="GO:0046872">
    <property type="term" value="F:metal ion binding"/>
    <property type="evidence" value="ECO:0007669"/>
    <property type="project" value="UniProtKB-KW"/>
</dbReference>
<evidence type="ECO:0000313" key="3">
    <source>
        <dbReference type="EMBL" id="KTW26074.1"/>
    </source>
</evidence>
<comment type="caution">
    <text evidence="3">The sequence shown here is derived from an EMBL/GenBank/DDBJ whole genome shotgun (WGS) entry which is preliminary data.</text>
</comment>
<dbReference type="InterPro" id="IPR050626">
    <property type="entry name" value="Peptidase_M16"/>
</dbReference>
<name>A0A0W4ZCL0_PNEC8</name>
<dbReference type="RefSeq" id="XP_018224618.1">
    <property type="nucleotide sequence ID" value="XM_018371489.1"/>
</dbReference>
<dbReference type="Pfam" id="PF05193">
    <property type="entry name" value="Peptidase_M16_C"/>
    <property type="match status" value="1"/>
</dbReference>
<dbReference type="SUPFAM" id="SSF63411">
    <property type="entry name" value="LuxS/MPP-like metallohydrolase"/>
    <property type="match status" value="2"/>
</dbReference>
<dbReference type="Gene3D" id="3.30.830.10">
    <property type="entry name" value="Metalloenzyme, LuxS/M16 peptidase-like"/>
    <property type="match status" value="2"/>
</dbReference>
<dbReference type="GeneID" id="28937692"/>
<dbReference type="VEuPathDB" id="FungiDB:T552_02967"/>
<dbReference type="InterPro" id="IPR011249">
    <property type="entry name" value="Metalloenz_LuxS/M16"/>
</dbReference>
<dbReference type="InterPro" id="IPR007863">
    <property type="entry name" value="Peptidase_M16_C"/>
</dbReference>
<sequence length="462" mass="53970">MAGLYFDIITTSQGLVLYFYGYGARIMEIFTKIMTLFEHLSFPFDKFERLNSIIFSGAQQKFGMQPSYFVKTELEDILASETLSIADTIILSEQFEHPDINAFFYDFLNNLHFDILVTGNIPPQDALHILYLLEALFTPNPLMSSQYTGPRALTLQEGSNYFRVQRMPRRERRSAALVYFEGTHTSNLRRKKLLFIIYLILREPLFHELRTKEQLGYVIESDIIASKTILGYYIIVQTERQPHVVHSRIDVFFDNMYKRLLNMSSEDLIPYLEGLDILYYSEPLDIVEETSSIWTNIVDGTYSFQYRGKSTNARPIELREVIQLYEELFYSRKRKISYHSFSTIGADIYNVFDLPLGTLSEYFTTKGQDVSKEQLRELVLLSHDIPSFQTRLFEHLLTKNKDNSTVNSMLNDAFSYLRSLYKLEKEEIIKPLDLIKDLGIFKANATLSSSYVNRALWSKFYK</sequence>
<dbReference type="OrthoDB" id="952271at2759"/>
<keyword evidence="1" id="KW-0479">Metal-binding</keyword>
<evidence type="ECO:0000256" key="1">
    <source>
        <dbReference type="ARBA" id="ARBA00022723"/>
    </source>
</evidence>
<feature type="domain" description="Peptidase M16 C-terminal" evidence="2">
    <location>
        <begin position="97"/>
        <end position="268"/>
    </location>
</feature>
<dbReference type="EMBL" id="LFVZ01000014">
    <property type="protein sequence ID" value="KTW26074.1"/>
    <property type="molecule type" value="Genomic_DNA"/>
</dbReference>
<organism evidence="3 4">
    <name type="scientific">Pneumocystis carinii (strain B80)</name>
    <name type="common">Rat pneumocystis pneumonia agent</name>
    <name type="synonym">Pneumocystis carinii f. sp. carinii</name>
    <dbReference type="NCBI Taxonomy" id="1408658"/>
    <lineage>
        <taxon>Eukaryota</taxon>
        <taxon>Fungi</taxon>
        <taxon>Dikarya</taxon>
        <taxon>Ascomycota</taxon>
        <taxon>Taphrinomycotina</taxon>
        <taxon>Pneumocystomycetes</taxon>
        <taxon>Pneumocystaceae</taxon>
        <taxon>Pneumocystis</taxon>
    </lineage>
</organism>
<keyword evidence="4" id="KW-1185">Reference proteome</keyword>